<organism evidence="2 3">
    <name type="scientific">Cirrhinus mrigala</name>
    <name type="common">Mrigala</name>
    <dbReference type="NCBI Taxonomy" id="683832"/>
    <lineage>
        <taxon>Eukaryota</taxon>
        <taxon>Metazoa</taxon>
        <taxon>Chordata</taxon>
        <taxon>Craniata</taxon>
        <taxon>Vertebrata</taxon>
        <taxon>Euteleostomi</taxon>
        <taxon>Actinopterygii</taxon>
        <taxon>Neopterygii</taxon>
        <taxon>Teleostei</taxon>
        <taxon>Ostariophysi</taxon>
        <taxon>Cypriniformes</taxon>
        <taxon>Cyprinidae</taxon>
        <taxon>Labeoninae</taxon>
        <taxon>Labeonini</taxon>
        <taxon>Cirrhinus</taxon>
    </lineage>
</organism>
<sequence length="212" mass="22590">STSSTGLPLVPLIPPRECTPLAAPRPFVPPVLLGSSFPPAPPQPQSSVAPAPPWPYGYPPTPRSPKPPAPPWPSRSSASPWLVGSPSPPWAPPSPAPLPPSSSLRRLHHGPPSWLRPRSRLAPPATSPSCLLPGSSLLLSPLWLLPRSSPPWTFPSSTRASSGTDFLPTRCCPLSPSHIHSFVLLLSPSPSLPFFSTAQARIFWEGDKMSHL</sequence>
<evidence type="ECO:0000256" key="1">
    <source>
        <dbReference type="SAM" id="MobiDB-lite"/>
    </source>
</evidence>
<feature type="compositionally biased region" description="Pro residues" evidence="1">
    <location>
        <begin position="38"/>
        <end position="73"/>
    </location>
</feature>
<dbReference type="Proteomes" id="UP001529510">
    <property type="component" value="Unassembled WGS sequence"/>
</dbReference>
<proteinExistence type="predicted"/>
<feature type="region of interest" description="Disordered" evidence="1">
    <location>
        <begin position="23"/>
        <end position="109"/>
    </location>
</feature>
<feature type="compositionally biased region" description="Pro residues" evidence="1">
    <location>
        <begin position="86"/>
        <end position="100"/>
    </location>
</feature>
<dbReference type="PRINTS" id="PR01217">
    <property type="entry name" value="PRICHEXTENSN"/>
</dbReference>
<evidence type="ECO:0000313" key="3">
    <source>
        <dbReference type="Proteomes" id="UP001529510"/>
    </source>
</evidence>
<feature type="non-terminal residue" evidence="2">
    <location>
        <position position="1"/>
    </location>
</feature>
<name>A0ABD0NII2_CIRMR</name>
<comment type="caution">
    <text evidence="2">The sequence shown here is derived from an EMBL/GenBank/DDBJ whole genome shotgun (WGS) entry which is preliminary data.</text>
</comment>
<dbReference type="EMBL" id="JAMKFB020000021">
    <property type="protein sequence ID" value="KAL0161813.1"/>
    <property type="molecule type" value="Genomic_DNA"/>
</dbReference>
<accession>A0ABD0NII2</accession>
<keyword evidence="3" id="KW-1185">Reference proteome</keyword>
<dbReference type="AlphaFoldDB" id="A0ABD0NII2"/>
<gene>
    <name evidence="2" type="ORF">M9458_041209</name>
</gene>
<evidence type="ECO:0000313" key="2">
    <source>
        <dbReference type="EMBL" id="KAL0161813.1"/>
    </source>
</evidence>
<reference evidence="2 3" key="1">
    <citation type="submission" date="2024-05" db="EMBL/GenBank/DDBJ databases">
        <title>Genome sequencing and assembly of Indian major carp, Cirrhinus mrigala (Hamilton, 1822).</title>
        <authorList>
            <person name="Mohindra V."/>
            <person name="Chowdhury L.M."/>
            <person name="Lal K."/>
            <person name="Jena J.K."/>
        </authorList>
    </citation>
    <scope>NUCLEOTIDE SEQUENCE [LARGE SCALE GENOMIC DNA]</scope>
    <source>
        <strain evidence="2">CM1030</strain>
        <tissue evidence="2">Blood</tissue>
    </source>
</reference>
<protein>
    <submittedName>
        <fullName evidence="2">Uncharacterized protein</fullName>
    </submittedName>
</protein>